<name>A0AAV4YAK6_CAEEX</name>
<reference evidence="1 2" key="1">
    <citation type="submission" date="2021-06" db="EMBL/GenBank/DDBJ databases">
        <title>Caerostris extrusa draft genome.</title>
        <authorList>
            <person name="Kono N."/>
            <person name="Arakawa K."/>
        </authorList>
    </citation>
    <scope>NUCLEOTIDE SEQUENCE [LARGE SCALE GENOMIC DNA]</scope>
</reference>
<protein>
    <submittedName>
        <fullName evidence="1">Uncharacterized protein</fullName>
    </submittedName>
</protein>
<evidence type="ECO:0000313" key="1">
    <source>
        <dbReference type="EMBL" id="GIZ03250.1"/>
    </source>
</evidence>
<accession>A0AAV4YAK6</accession>
<keyword evidence="2" id="KW-1185">Reference proteome</keyword>
<dbReference type="EMBL" id="BPLR01001576">
    <property type="protein sequence ID" value="GIZ03250.1"/>
    <property type="molecule type" value="Genomic_DNA"/>
</dbReference>
<gene>
    <name evidence="1" type="ORF">CEXT_499611</name>
</gene>
<sequence length="109" mass="12228">MRPSQKTPSFSMPPSFSGLFTIRSLAEILNERKTKAHGVTPLRRSNLRVRAERISEPLAKESISQYQTLCLHRCNDVAHVTETVLQAGHRKEEILEALSSKKAGARAFL</sequence>
<dbReference type="AlphaFoldDB" id="A0AAV4YAK6"/>
<dbReference type="Proteomes" id="UP001054945">
    <property type="component" value="Unassembled WGS sequence"/>
</dbReference>
<proteinExistence type="predicted"/>
<evidence type="ECO:0000313" key="2">
    <source>
        <dbReference type="Proteomes" id="UP001054945"/>
    </source>
</evidence>
<comment type="caution">
    <text evidence="1">The sequence shown here is derived from an EMBL/GenBank/DDBJ whole genome shotgun (WGS) entry which is preliminary data.</text>
</comment>
<organism evidence="1 2">
    <name type="scientific">Caerostris extrusa</name>
    <name type="common">Bark spider</name>
    <name type="synonym">Caerostris bankana</name>
    <dbReference type="NCBI Taxonomy" id="172846"/>
    <lineage>
        <taxon>Eukaryota</taxon>
        <taxon>Metazoa</taxon>
        <taxon>Ecdysozoa</taxon>
        <taxon>Arthropoda</taxon>
        <taxon>Chelicerata</taxon>
        <taxon>Arachnida</taxon>
        <taxon>Araneae</taxon>
        <taxon>Araneomorphae</taxon>
        <taxon>Entelegynae</taxon>
        <taxon>Araneoidea</taxon>
        <taxon>Araneidae</taxon>
        <taxon>Caerostris</taxon>
    </lineage>
</organism>